<sequence length="121" mass="13700">MEGAKKRFGKASVARCSTLNDPEFRESGFGQHSQILPGTVPLPASLRAIEVFHTCALHGKAINYPQKTSIKKLYYGLLYGLTMGKHGLYLIMFKMVFPYHLETKSKGEWRQHHANVHPDSR</sequence>
<evidence type="ECO:0000256" key="1">
    <source>
        <dbReference type="SAM" id="Phobius"/>
    </source>
</evidence>
<keyword evidence="1" id="KW-1133">Transmembrane helix</keyword>
<keyword evidence="3" id="KW-1185">Reference proteome</keyword>
<keyword evidence="1" id="KW-0812">Transmembrane</keyword>
<evidence type="ECO:0000313" key="2">
    <source>
        <dbReference type="EMBL" id="OES24469.1"/>
    </source>
</evidence>
<dbReference type="AlphaFoldDB" id="A0AB36FQ96"/>
<reference evidence="2 3" key="1">
    <citation type="submission" date="2016-09" db="EMBL/GenBank/DDBJ databases">
        <title>Draft Genome Sequence of four Alteromonas macleodii strains isolated from copper coupons and grown long-term at elevated copper levels.</title>
        <authorList>
            <person name="Cusick K."/>
            <person name="Dale J."/>
            <person name="Little B."/>
            <person name="Biffinger J."/>
        </authorList>
    </citation>
    <scope>NUCLEOTIDE SEQUENCE [LARGE SCALE GENOMIC DNA]</scope>
    <source>
        <strain evidence="2 3">KCP01</strain>
    </source>
</reference>
<accession>A0AB36FQ96</accession>
<organism evidence="2 3">
    <name type="scientific">Alteromonas macleodii</name>
    <name type="common">Pseudoalteromonas macleodii</name>
    <dbReference type="NCBI Taxonomy" id="28108"/>
    <lineage>
        <taxon>Bacteria</taxon>
        <taxon>Pseudomonadati</taxon>
        <taxon>Pseudomonadota</taxon>
        <taxon>Gammaproteobacteria</taxon>
        <taxon>Alteromonadales</taxon>
        <taxon>Alteromonadaceae</taxon>
        <taxon>Alteromonas/Salinimonas group</taxon>
        <taxon>Alteromonas</taxon>
    </lineage>
</organism>
<proteinExistence type="predicted"/>
<protein>
    <submittedName>
        <fullName evidence="2">Uncharacterized protein</fullName>
    </submittedName>
</protein>
<feature type="transmembrane region" description="Helical" evidence="1">
    <location>
        <begin position="73"/>
        <end position="92"/>
    </location>
</feature>
<gene>
    <name evidence="2" type="ORF">BFV95_4736</name>
</gene>
<comment type="caution">
    <text evidence="2">The sequence shown here is derived from an EMBL/GenBank/DDBJ whole genome shotgun (WGS) entry which is preliminary data.</text>
</comment>
<keyword evidence="1" id="KW-0472">Membrane</keyword>
<dbReference type="EMBL" id="MIPY01000061">
    <property type="protein sequence ID" value="OES24469.1"/>
    <property type="molecule type" value="Genomic_DNA"/>
</dbReference>
<dbReference type="Proteomes" id="UP000095392">
    <property type="component" value="Unassembled WGS sequence"/>
</dbReference>
<evidence type="ECO:0000313" key="3">
    <source>
        <dbReference type="Proteomes" id="UP000095392"/>
    </source>
</evidence>
<name>A0AB36FQ96_ALTMA</name>